<evidence type="ECO:0000256" key="1">
    <source>
        <dbReference type="SAM" id="MobiDB-lite"/>
    </source>
</evidence>
<protein>
    <submittedName>
        <fullName evidence="2">Uncharacterized protein</fullName>
    </submittedName>
</protein>
<proteinExistence type="predicted"/>
<dbReference type="Proteomes" id="UP000653411">
    <property type="component" value="Unassembled WGS sequence"/>
</dbReference>
<evidence type="ECO:0000313" key="2">
    <source>
        <dbReference type="EMBL" id="GGN32117.1"/>
    </source>
</evidence>
<feature type="region of interest" description="Disordered" evidence="1">
    <location>
        <begin position="48"/>
        <end position="89"/>
    </location>
</feature>
<gene>
    <name evidence="2" type="ORF">GCM10011578_070560</name>
</gene>
<reference evidence="2" key="1">
    <citation type="journal article" date="2014" name="Int. J. Syst. Evol. Microbiol.">
        <title>Complete genome sequence of Corynebacterium casei LMG S-19264T (=DSM 44701T), isolated from a smear-ripened cheese.</title>
        <authorList>
            <consortium name="US DOE Joint Genome Institute (JGI-PGF)"/>
            <person name="Walter F."/>
            <person name="Albersmeier A."/>
            <person name="Kalinowski J."/>
            <person name="Ruckert C."/>
        </authorList>
    </citation>
    <scope>NUCLEOTIDE SEQUENCE</scope>
    <source>
        <strain evidence="2">CGMCC 4.7110</strain>
    </source>
</reference>
<organism evidence="2 3">
    <name type="scientific">Streptomyces fuscichromogenes</name>
    <dbReference type="NCBI Taxonomy" id="1324013"/>
    <lineage>
        <taxon>Bacteria</taxon>
        <taxon>Bacillati</taxon>
        <taxon>Actinomycetota</taxon>
        <taxon>Actinomycetes</taxon>
        <taxon>Kitasatosporales</taxon>
        <taxon>Streptomycetaceae</taxon>
        <taxon>Streptomyces</taxon>
    </lineage>
</organism>
<feature type="compositionally biased region" description="Basic and acidic residues" evidence="1">
    <location>
        <begin position="57"/>
        <end position="78"/>
    </location>
</feature>
<comment type="caution">
    <text evidence="2">The sequence shown here is derived from an EMBL/GenBank/DDBJ whole genome shotgun (WGS) entry which is preliminary data.</text>
</comment>
<dbReference type="AlphaFoldDB" id="A0A917XJ91"/>
<name>A0A917XJ91_9ACTN</name>
<evidence type="ECO:0000313" key="3">
    <source>
        <dbReference type="Proteomes" id="UP000653411"/>
    </source>
</evidence>
<keyword evidence="3" id="KW-1185">Reference proteome</keyword>
<sequence length="89" mass="9465">MTAVESAAGVAALAPVARAIMPALASNAPARTDVLLRIFIVATSRSFWSENSNSPPRIRDPAERRHTAALETNSRFESDGPAGAYRLPC</sequence>
<reference evidence="2" key="2">
    <citation type="submission" date="2020-09" db="EMBL/GenBank/DDBJ databases">
        <authorList>
            <person name="Sun Q."/>
            <person name="Zhou Y."/>
        </authorList>
    </citation>
    <scope>NUCLEOTIDE SEQUENCE</scope>
    <source>
        <strain evidence="2">CGMCC 4.7110</strain>
    </source>
</reference>
<accession>A0A917XJ91</accession>
<dbReference type="EMBL" id="BMML01000020">
    <property type="protein sequence ID" value="GGN32117.1"/>
    <property type="molecule type" value="Genomic_DNA"/>
</dbReference>